<dbReference type="InterPro" id="IPR036526">
    <property type="entry name" value="C-N_Hydrolase_sf"/>
</dbReference>
<dbReference type="EMBL" id="BAABEZ010000024">
    <property type="protein sequence ID" value="GAA4458918.1"/>
    <property type="molecule type" value="Genomic_DNA"/>
</dbReference>
<accession>A0ABP8MZV1</accession>
<keyword evidence="3" id="KW-1185">Reference proteome</keyword>
<comment type="caution">
    <text evidence="2">The sequence shown here is derived from an EMBL/GenBank/DDBJ whole genome shotgun (WGS) entry which is preliminary data.</text>
</comment>
<dbReference type="InterPro" id="IPR003010">
    <property type="entry name" value="C-N_Hydrolase"/>
</dbReference>
<evidence type="ECO:0000313" key="2">
    <source>
        <dbReference type="EMBL" id="GAA4458918.1"/>
    </source>
</evidence>
<dbReference type="PANTHER" id="PTHR47799:SF1">
    <property type="entry name" value="OMEGA-AMIDASE YAFV"/>
    <property type="match status" value="1"/>
</dbReference>
<dbReference type="Gene3D" id="3.60.110.10">
    <property type="entry name" value="Carbon-nitrogen hydrolase"/>
    <property type="match status" value="1"/>
</dbReference>
<dbReference type="PROSITE" id="PS50263">
    <property type="entry name" value="CN_HYDROLASE"/>
    <property type="match status" value="1"/>
</dbReference>
<name>A0ABP8MZV1_9BACT</name>
<dbReference type="NCBIfam" id="NF007757">
    <property type="entry name" value="PRK10438.1"/>
    <property type="match status" value="1"/>
</dbReference>
<dbReference type="Pfam" id="PF00795">
    <property type="entry name" value="CN_hydrolase"/>
    <property type="match status" value="1"/>
</dbReference>
<evidence type="ECO:0000259" key="1">
    <source>
        <dbReference type="PROSITE" id="PS50263"/>
    </source>
</evidence>
<proteinExistence type="predicted"/>
<dbReference type="CDD" id="cd07575">
    <property type="entry name" value="Xc-1258_like"/>
    <property type="match status" value="1"/>
</dbReference>
<dbReference type="Proteomes" id="UP001501410">
    <property type="component" value="Unassembled WGS sequence"/>
</dbReference>
<dbReference type="RefSeq" id="WP_344828525.1">
    <property type="nucleotide sequence ID" value="NZ_BAABEZ010000024.1"/>
</dbReference>
<evidence type="ECO:0000313" key="3">
    <source>
        <dbReference type="Proteomes" id="UP001501410"/>
    </source>
</evidence>
<dbReference type="PANTHER" id="PTHR47799">
    <property type="entry name" value="OMEGA-AMIDASE YAFV"/>
    <property type="match status" value="1"/>
</dbReference>
<organism evidence="2 3">
    <name type="scientific">Rurimicrobium arvi</name>
    <dbReference type="NCBI Taxonomy" id="2049916"/>
    <lineage>
        <taxon>Bacteria</taxon>
        <taxon>Pseudomonadati</taxon>
        <taxon>Bacteroidota</taxon>
        <taxon>Chitinophagia</taxon>
        <taxon>Chitinophagales</taxon>
        <taxon>Chitinophagaceae</taxon>
        <taxon>Rurimicrobium</taxon>
    </lineage>
</organism>
<gene>
    <name evidence="2" type="ORF">GCM10023092_27990</name>
</gene>
<sequence length="260" mass="29519">MSPADLKVSLIQSDLAWEAPETNLRRLEEKIAALSGKSHIAILPETFTTGFSMNAPELAEEMDGPGVRWMQDCAHRYRIIITGSMIIRDGGQYHNRLIWALPNGSRYCYDKRHLFSYAGEDVDFSPGTKRLIVQVNGWKICPMICYDLRFPVWARNTDGYDVLLYIANWPERRNEAWETLLKARAIENQSIVIGVNRVGTDGKGHRYIGNSSIYGPLGELLAKADHADECIVQYTLQHSVIADTRAQLPFLKDMDRFSLL</sequence>
<feature type="domain" description="CN hydrolase" evidence="1">
    <location>
        <begin position="6"/>
        <end position="250"/>
    </location>
</feature>
<dbReference type="SUPFAM" id="SSF56317">
    <property type="entry name" value="Carbon-nitrogen hydrolase"/>
    <property type="match status" value="1"/>
</dbReference>
<reference evidence="3" key="1">
    <citation type="journal article" date="2019" name="Int. J. Syst. Evol. Microbiol.">
        <title>The Global Catalogue of Microorganisms (GCM) 10K type strain sequencing project: providing services to taxonomists for standard genome sequencing and annotation.</title>
        <authorList>
            <consortium name="The Broad Institute Genomics Platform"/>
            <consortium name="The Broad Institute Genome Sequencing Center for Infectious Disease"/>
            <person name="Wu L."/>
            <person name="Ma J."/>
        </authorList>
    </citation>
    <scope>NUCLEOTIDE SEQUENCE [LARGE SCALE GENOMIC DNA]</scope>
    <source>
        <strain evidence="3">JCM 31921</strain>
    </source>
</reference>
<protein>
    <submittedName>
        <fullName evidence="2">Nitrilase family protein</fullName>
    </submittedName>
</protein>
<dbReference type="InterPro" id="IPR052737">
    <property type="entry name" value="Omega-amidase_YafV"/>
</dbReference>